<sequence>GLYLFEVIHCNVNPVVNIRALLHKRQIELRSLEMTSLIRIGVRKASLIAPRSLLVKINYQSTRTITSRLDELPPKPKPWPYNEKPYTNLQYFFDKTTPRFDENTKLIIVEGPVASGKSKLAKEIAKSFGMIYYPEANLDMQYINPYGYDLRQLDSMLPPSCKSFDVMDFMRNPNHMLVARWQIEQYMIKVSQYIDALAHLLSTGQGVVLDRCAFSDFVFVEAMYSQKYLSKPAYKKYYEFRRSTIDHLLKPHLIIYLDVPVSKVLENVRQRNISYEKNSPVFTQQYLEVMEKTYKQKYLKEMSPNAELLVYDWTVEGDTDIVVEDVEAIDFDKYDEQDSHFQDWNLPNEEEWGCVRSRYADQKEDILSYANVQTYDVPELLMSGEDSEIYFRVMDEAPGQQYEFGYNKSMGDGGFLFKWDRPTRSTLPLRERRTV</sequence>
<dbReference type="InterPro" id="IPR031314">
    <property type="entry name" value="DNK_dom"/>
</dbReference>
<feature type="domain" description="Deoxynucleoside kinase" evidence="15">
    <location>
        <begin position="107"/>
        <end position="338"/>
    </location>
</feature>
<proteinExistence type="inferred from homology"/>
<dbReference type="InterPro" id="IPR015828">
    <property type="entry name" value="NDUFA10"/>
</dbReference>
<dbReference type="AlphaFoldDB" id="U4UML3"/>
<evidence type="ECO:0000256" key="14">
    <source>
        <dbReference type="ARBA" id="ARBA00032828"/>
    </source>
</evidence>
<evidence type="ECO:0000259" key="15">
    <source>
        <dbReference type="Pfam" id="PF01712"/>
    </source>
</evidence>
<evidence type="ECO:0000256" key="9">
    <source>
        <dbReference type="ARBA" id="ARBA00022827"/>
    </source>
</evidence>
<evidence type="ECO:0000256" key="6">
    <source>
        <dbReference type="ARBA" id="ARBA00022448"/>
    </source>
</evidence>
<evidence type="ECO:0000256" key="10">
    <source>
        <dbReference type="ARBA" id="ARBA00022946"/>
    </source>
</evidence>
<dbReference type="Proteomes" id="UP000030742">
    <property type="component" value="Unassembled WGS sequence"/>
</dbReference>
<dbReference type="InterPro" id="IPR027417">
    <property type="entry name" value="P-loop_NTPase"/>
</dbReference>
<comment type="cofactor">
    <cofactor evidence="1">
        <name>FAD</name>
        <dbReference type="ChEBI" id="CHEBI:57692"/>
    </cofactor>
</comment>
<keyword evidence="8" id="KW-0679">Respiratory chain</keyword>
<keyword evidence="12" id="KW-0496">Mitochondrion</keyword>
<gene>
    <name evidence="16" type="ORF">D910_08599</name>
</gene>
<evidence type="ECO:0000256" key="13">
    <source>
        <dbReference type="ARBA" id="ARBA00032628"/>
    </source>
</evidence>
<evidence type="ECO:0000313" key="17">
    <source>
        <dbReference type="Proteomes" id="UP000030742"/>
    </source>
</evidence>
<evidence type="ECO:0000256" key="8">
    <source>
        <dbReference type="ARBA" id="ARBA00022660"/>
    </source>
</evidence>
<dbReference type="Pfam" id="PF01712">
    <property type="entry name" value="dNK"/>
    <property type="match status" value="1"/>
</dbReference>
<keyword evidence="6" id="KW-0813">Transport</keyword>
<evidence type="ECO:0000256" key="12">
    <source>
        <dbReference type="ARBA" id="ARBA00023128"/>
    </source>
</evidence>
<dbReference type="Gene3D" id="3.40.50.300">
    <property type="entry name" value="P-loop containing nucleotide triphosphate hydrolases"/>
    <property type="match status" value="1"/>
</dbReference>
<comment type="function">
    <text evidence="2">Accessory subunit of the mitochondrial membrane respiratory chain NADH dehydrogenase (Complex I), that is believed not to be involved in catalysis. Complex I functions in the transfer of electrons from NADH to the respiratory chain. The immediate electron acceptor for the enzyme is believed to be ubiquinone.</text>
</comment>
<dbReference type="GO" id="GO:0005759">
    <property type="term" value="C:mitochondrial matrix"/>
    <property type="evidence" value="ECO:0007669"/>
    <property type="project" value="UniProtKB-SubCell"/>
</dbReference>
<dbReference type="STRING" id="77166.U4UML3"/>
<accession>U4UML3</accession>
<dbReference type="InterPro" id="IPR050566">
    <property type="entry name" value="Deoxyribonucleoside_kinase"/>
</dbReference>
<organism evidence="16 17">
    <name type="scientific">Dendroctonus ponderosae</name>
    <name type="common">Mountain pine beetle</name>
    <dbReference type="NCBI Taxonomy" id="77166"/>
    <lineage>
        <taxon>Eukaryota</taxon>
        <taxon>Metazoa</taxon>
        <taxon>Ecdysozoa</taxon>
        <taxon>Arthropoda</taxon>
        <taxon>Hexapoda</taxon>
        <taxon>Insecta</taxon>
        <taxon>Pterygota</taxon>
        <taxon>Neoptera</taxon>
        <taxon>Endopterygota</taxon>
        <taxon>Coleoptera</taxon>
        <taxon>Polyphaga</taxon>
        <taxon>Cucujiformia</taxon>
        <taxon>Curculionidae</taxon>
        <taxon>Scolytinae</taxon>
        <taxon>Dendroctonus</taxon>
    </lineage>
</organism>
<protein>
    <recommendedName>
        <fullName evidence="5">NADH dehydrogenase [ubiquinone] 1 alpha subcomplex subunit 10, mitochondrial</fullName>
    </recommendedName>
    <alternativeName>
        <fullName evidence="14">Complex I-42kD</fullName>
    </alternativeName>
    <alternativeName>
        <fullName evidence="13">NADH-ubiquinone oxidoreductase 42 kDa subunit</fullName>
    </alternativeName>
</protein>
<keyword evidence="11" id="KW-0249">Electron transport</keyword>
<feature type="non-terminal residue" evidence="16">
    <location>
        <position position="1"/>
    </location>
</feature>
<evidence type="ECO:0000256" key="2">
    <source>
        <dbReference type="ARBA" id="ARBA00003195"/>
    </source>
</evidence>
<dbReference type="EMBL" id="KB632278">
    <property type="protein sequence ID" value="ERL91265.1"/>
    <property type="molecule type" value="Genomic_DNA"/>
</dbReference>
<name>U4UML3_DENPD</name>
<dbReference type="GO" id="GO:0006120">
    <property type="term" value="P:mitochondrial electron transport, NADH to ubiquinone"/>
    <property type="evidence" value="ECO:0007669"/>
    <property type="project" value="InterPro"/>
</dbReference>
<dbReference type="OrthoDB" id="17400at2759"/>
<evidence type="ECO:0000256" key="3">
    <source>
        <dbReference type="ARBA" id="ARBA00004305"/>
    </source>
</evidence>
<comment type="subcellular location">
    <subcellularLocation>
        <location evidence="3">Mitochondrion matrix</location>
    </subcellularLocation>
</comment>
<dbReference type="PANTHER" id="PTHR10513:SF15">
    <property type="entry name" value="NADH DEHYDROGENASE [UBIQUINONE] 1 ALPHA SUBCOMPLEX SUBUNIT 10, MITOCHONDRIAL"/>
    <property type="match status" value="1"/>
</dbReference>
<keyword evidence="9" id="KW-0274">FAD</keyword>
<evidence type="ECO:0000256" key="11">
    <source>
        <dbReference type="ARBA" id="ARBA00022982"/>
    </source>
</evidence>
<dbReference type="PANTHER" id="PTHR10513">
    <property type="entry name" value="DEOXYNUCLEOSIDE KINASE"/>
    <property type="match status" value="1"/>
</dbReference>
<dbReference type="SUPFAM" id="SSF52540">
    <property type="entry name" value="P-loop containing nucleoside triphosphate hydrolases"/>
    <property type="match status" value="1"/>
</dbReference>
<evidence type="ECO:0000256" key="5">
    <source>
        <dbReference type="ARBA" id="ARBA00017279"/>
    </source>
</evidence>
<comment type="similarity">
    <text evidence="4">Belongs to the complex I NDUFA10 subunit family.</text>
</comment>
<keyword evidence="10" id="KW-0809">Transit peptide</keyword>
<evidence type="ECO:0000256" key="1">
    <source>
        <dbReference type="ARBA" id="ARBA00001974"/>
    </source>
</evidence>
<evidence type="ECO:0000256" key="4">
    <source>
        <dbReference type="ARBA" id="ARBA00008606"/>
    </source>
</evidence>
<evidence type="ECO:0000313" key="16">
    <source>
        <dbReference type="EMBL" id="ERL91265.1"/>
    </source>
</evidence>
<keyword evidence="7" id="KW-0285">Flavoprotein</keyword>
<dbReference type="PIRSF" id="PIRSF000543">
    <property type="entry name" value="NADH_UQ_42KD"/>
    <property type="match status" value="1"/>
</dbReference>
<reference evidence="16 17" key="1">
    <citation type="journal article" date="2013" name="Genome Biol.">
        <title>Draft genome of the mountain pine beetle, Dendroctonus ponderosae Hopkins, a major forest pest.</title>
        <authorList>
            <person name="Keeling C.I."/>
            <person name="Yuen M.M."/>
            <person name="Liao N.Y."/>
            <person name="Docking T.R."/>
            <person name="Chan S.K."/>
            <person name="Taylor G.A."/>
            <person name="Palmquist D.L."/>
            <person name="Jackman S.D."/>
            <person name="Nguyen A."/>
            <person name="Li M."/>
            <person name="Henderson H."/>
            <person name="Janes J.K."/>
            <person name="Zhao Y."/>
            <person name="Pandoh P."/>
            <person name="Moore R."/>
            <person name="Sperling F.A."/>
            <person name="Huber D.P."/>
            <person name="Birol I."/>
            <person name="Jones S.J."/>
            <person name="Bohlmann J."/>
        </authorList>
    </citation>
    <scope>NUCLEOTIDE SEQUENCE</scope>
</reference>
<evidence type="ECO:0000256" key="7">
    <source>
        <dbReference type="ARBA" id="ARBA00022630"/>
    </source>
</evidence>